<evidence type="ECO:0000313" key="7">
    <source>
        <dbReference type="Proteomes" id="UP000265566"/>
    </source>
</evidence>
<evidence type="ECO:0000313" key="5">
    <source>
        <dbReference type="EnsemblPlants" id="KEH19295"/>
    </source>
</evidence>
<evidence type="ECO:0000313" key="6">
    <source>
        <dbReference type="Proteomes" id="UP000002051"/>
    </source>
</evidence>
<dbReference type="PANTHER" id="PTHR34961">
    <property type="entry name" value="TRANSMEMBRANE PROTEIN"/>
    <property type="match status" value="1"/>
</dbReference>
<evidence type="ECO:0000256" key="1">
    <source>
        <dbReference type="SAM" id="MobiDB-lite"/>
    </source>
</evidence>
<feature type="region of interest" description="Disordered" evidence="1">
    <location>
        <begin position="71"/>
        <end position="104"/>
    </location>
</feature>
<dbReference type="OrthoDB" id="689613at2759"/>
<dbReference type="Proteomes" id="UP000002051">
    <property type="component" value="Chromosome 8"/>
</dbReference>
<accession>G8A2L6</accession>
<reference evidence="4" key="5">
    <citation type="journal article" date="2018" name="Nat. Plants">
        <title>Whole-genome landscape of Medicago truncatula symbiotic genes.</title>
        <authorList>
            <person name="Pecrix Y."/>
            <person name="Gamas P."/>
            <person name="Carrere S."/>
        </authorList>
    </citation>
    <scope>NUCLEOTIDE SEQUENCE</scope>
    <source>
        <tissue evidence="4">Leaves</tissue>
    </source>
</reference>
<feature type="chain" id="PRO_5014574404" description="Transmembrane protein" evidence="2">
    <location>
        <begin position="20"/>
        <end position="104"/>
    </location>
</feature>
<protein>
    <recommendedName>
        <fullName evidence="8">Transmembrane protein</fullName>
    </recommendedName>
</protein>
<reference evidence="3 6" key="2">
    <citation type="journal article" date="2014" name="BMC Genomics">
        <title>An improved genome release (version Mt4.0) for the model legume Medicago truncatula.</title>
        <authorList>
            <person name="Tang H."/>
            <person name="Krishnakumar V."/>
            <person name="Bidwell S."/>
            <person name="Rosen B."/>
            <person name="Chan A."/>
            <person name="Zhou S."/>
            <person name="Gentzbittel L."/>
            <person name="Childs K.L."/>
            <person name="Yandell M."/>
            <person name="Gundlach H."/>
            <person name="Mayer K.F."/>
            <person name="Schwartz D.C."/>
            <person name="Town C.D."/>
        </authorList>
    </citation>
    <scope>GENOME REANNOTATION</scope>
    <source>
        <strain evidence="3">A17</strain>
        <strain evidence="5 6">cv. Jemalong A17</strain>
    </source>
</reference>
<dbReference type="HOGENOM" id="CLU_157585_0_0_1"/>
<keyword evidence="6" id="KW-1185">Reference proteome</keyword>
<evidence type="ECO:0000313" key="4">
    <source>
        <dbReference type="EMBL" id="RHN40569.1"/>
    </source>
</evidence>
<dbReference type="PaxDb" id="3880-AES85704"/>
<feature type="signal peptide" evidence="2">
    <location>
        <begin position="1"/>
        <end position="19"/>
    </location>
</feature>
<organism evidence="5">
    <name type="scientific">Medicago truncatula</name>
    <name type="common">Barrel medic</name>
    <name type="synonym">Medicago tribuloides</name>
    <dbReference type="NCBI Taxonomy" id="3880"/>
    <lineage>
        <taxon>Eukaryota</taxon>
        <taxon>Viridiplantae</taxon>
        <taxon>Streptophyta</taxon>
        <taxon>Embryophyta</taxon>
        <taxon>Tracheophyta</taxon>
        <taxon>Spermatophyta</taxon>
        <taxon>Magnoliopsida</taxon>
        <taxon>eudicotyledons</taxon>
        <taxon>Gunneridae</taxon>
        <taxon>Pentapetalae</taxon>
        <taxon>rosids</taxon>
        <taxon>fabids</taxon>
        <taxon>Fabales</taxon>
        <taxon>Fabaceae</taxon>
        <taxon>Papilionoideae</taxon>
        <taxon>50 kb inversion clade</taxon>
        <taxon>NPAAA clade</taxon>
        <taxon>Hologalegina</taxon>
        <taxon>IRL clade</taxon>
        <taxon>Trifolieae</taxon>
        <taxon>Medicago</taxon>
    </lineage>
</organism>
<dbReference type="EMBL" id="PSQE01000008">
    <property type="protein sequence ID" value="RHN40569.1"/>
    <property type="molecule type" value="Genomic_DNA"/>
</dbReference>
<reference evidence="5" key="3">
    <citation type="submission" date="2015-04" db="UniProtKB">
        <authorList>
            <consortium name="EnsemblPlants"/>
        </authorList>
    </citation>
    <scope>IDENTIFICATION</scope>
    <source>
        <strain evidence="5">cv. Jemalong A17</strain>
    </source>
</reference>
<gene>
    <name evidence="3" type="ordered locus">MTR_8g446520</name>
    <name evidence="4" type="ORF">MtrunA17_Chr8g0356121</name>
</gene>
<dbReference type="OMA" id="LVSWHVP"/>
<dbReference type="EMBL" id="CM001224">
    <property type="protein sequence ID" value="KEH19295.1"/>
    <property type="molecule type" value="Genomic_DNA"/>
</dbReference>
<keyword evidence="2" id="KW-0732">Signal</keyword>
<evidence type="ECO:0000256" key="2">
    <source>
        <dbReference type="SAM" id="SignalP"/>
    </source>
</evidence>
<dbReference type="AlphaFoldDB" id="G8A2L6"/>
<evidence type="ECO:0008006" key="8">
    <source>
        <dbReference type="Google" id="ProtNLM"/>
    </source>
</evidence>
<proteinExistence type="predicted"/>
<dbReference type="InterPro" id="IPR053313">
    <property type="entry name" value="RGF"/>
</dbReference>
<sequence length="104" mass="11866">MYLQLCIFILLLSLNVCTSRTLLGVKDTQINISEKESENVEKLPLKSNGATKTDIKVRNNNIGVVQVHHIKQEISDHDPHRKEGKNPGFYSDYSRPRTRPPSHN</sequence>
<reference evidence="3 6" key="1">
    <citation type="journal article" date="2011" name="Nature">
        <title>The Medicago genome provides insight into the evolution of rhizobial symbioses.</title>
        <authorList>
            <person name="Young N.D."/>
            <person name="Debelle F."/>
            <person name="Oldroyd G.E."/>
            <person name="Geurts R."/>
            <person name="Cannon S.B."/>
            <person name="Udvardi M.K."/>
            <person name="Benedito V.A."/>
            <person name="Mayer K.F."/>
            <person name="Gouzy J."/>
            <person name="Schoof H."/>
            <person name="Van de Peer Y."/>
            <person name="Proost S."/>
            <person name="Cook D.R."/>
            <person name="Meyers B.C."/>
            <person name="Spannagl M."/>
            <person name="Cheung F."/>
            <person name="De Mita S."/>
            <person name="Krishnakumar V."/>
            <person name="Gundlach H."/>
            <person name="Zhou S."/>
            <person name="Mudge J."/>
            <person name="Bharti A.K."/>
            <person name="Murray J.D."/>
            <person name="Naoumkina M.A."/>
            <person name="Rosen B."/>
            <person name="Silverstein K.A."/>
            <person name="Tang H."/>
            <person name="Rombauts S."/>
            <person name="Zhao P.X."/>
            <person name="Zhou P."/>
            <person name="Barbe V."/>
            <person name="Bardou P."/>
            <person name="Bechner M."/>
            <person name="Bellec A."/>
            <person name="Berger A."/>
            <person name="Berges H."/>
            <person name="Bidwell S."/>
            <person name="Bisseling T."/>
            <person name="Choisne N."/>
            <person name="Couloux A."/>
            <person name="Denny R."/>
            <person name="Deshpande S."/>
            <person name="Dai X."/>
            <person name="Doyle J.J."/>
            <person name="Dudez A.M."/>
            <person name="Farmer A.D."/>
            <person name="Fouteau S."/>
            <person name="Franken C."/>
            <person name="Gibelin C."/>
            <person name="Gish J."/>
            <person name="Goldstein S."/>
            <person name="Gonzalez A.J."/>
            <person name="Green P.J."/>
            <person name="Hallab A."/>
            <person name="Hartog M."/>
            <person name="Hua A."/>
            <person name="Humphray S.J."/>
            <person name="Jeong D.H."/>
            <person name="Jing Y."/>
            <person name="Jocker A."/>
            <person name="Kenton S.M."/>
            <person name="Kim D.J."/>
            <person name="Klee K."/>
            <person name="Lai H."/>
            <person name="Lang C."/>
            <person name="Lin S."/>
            <person name="Macmil S.L."/>
            <person name="Magdelenat G."/>
            <person name="Matthews L."/>
            <person name="McCorrison J."/>
            <person name="Monaghan E.L."/>
            <person name="Mun J.H."/>
            <person name="Najar F.Z."/>
            <person name="Nicholson C."/>
            <person name="Noirot C."/>
            <person name="O'Bleness M."/>
            <person name="Paule C.R."/>
            <person name="Poulain J."/>
            <person name="Prion F."/>
            <person name="Qin B."/>
            <person name="Qu C."/>
            <person name="Retzel E.F."/>
            <person name="Riddle C."/>
            <person name="Sallet E."/>
            <person name="Samain S."/>
            <person name="Samson N."/>
            <person name="Sanders I."/>
            <person name="Saurat O."/>
            <person name="Scarpelli C."/>
            <person name="Schiex T."/>
            <person name="Segurens B."/>
            <person name="Severin A.J."/>
            <person name="Sherrier D.J."/>
            <person name="Shi R."/>
            <person name="Sims S."/>
            <person name="Singer S.R."/>
            <person name="Sinharoy S."/>
            <person name="Sterck L."/>
            <person name="Viollet A."/>
            <person name="Wang B.B."/>
            <person name="Wang K."/>
            <person name="Wang M."/>
            <person name="Wang X."/>
            <person name="Warfsmann J."/>
            <person name="Weissenbach J."/>
            <person name="White D.D."/>
            <person name="White J.D."/>
            <person name="Wiley G.B."/>
            <person name="Wincker P."/>
            <person name="Xing Y."/>
            <person name="Yang L."/>
            <person name="Yao Z."/>
            <person name="Ying F."/>
            <person name="Zhai J."/>
            <person name="Zhou L."/>
            <person name="Zuber A."/>
            <person name="Denarie J."/>
            <person name="Dixon R.A."/>
            <person name="May G.D."/>
            <person name="Schwartz D.C."/>
            <person name="Rogers J."/>
            <person name="Quetier F."/>
            <person name="Town C.D."/>
            <person name="Roe B.A."/>
        </authorList>
    </citation>
    <scope>NUCLEOTIDE SEQUENCE [LARGE SCALE GENOMIC DNA]</scope>
    <source>
        <strain evidence="3">A17</strain>
        <strain evidence="5 6">cv. Jemalong A17</strain>
    </source>
</reference>
<reference evidence="7" key="4">
    <citation type="journal article" date="2018" name="Nat. Plants">
        <title>Whole-genome landscape of Medicago truncatula symbiotic genes.</title>
        <authorList>
            <person name="Pecrix Y."/>
            <person name="Staton S.E."/>
            <person name="Sallet E."/>
            <person name="Lelandais-Briere C."/>
            <person name="Moreau S."/>
            <person name="Carrere S."/>
            <person name="Blein T."/>
            <person name="Jardinaud M.F."/>
            <person name="Latrasse D."/>
            <person name="Zouine M."/>
            <person name="Zahm M."/>
            <person name="Kreplak J."/>
            <person name="Mayjonade B."/>
            <person name="Satge C."/>
            <person name="Perez M."/>
            <person name="Cauet S."/>
            <person name="Marande W."/>
            <person name="Chantry-Darmon C."/>
            <person name="Lopez-Roques C."/>
            <person name="Bouchez O."/>
            <person name="Berard A."/>
            <person name="Debelle F."/>
            <person name="Munos S."/>
            <person name="Bendahmane A."/>
            <person name="Berges H."/>
            <person name="Niebel A."/>
            <person name="Buitink J."/>
            <person name="Frugier F."/>
            <person name="Benhamed M."/>
            <person name="Crespi M."/>
            <person name="Gouzy J."/>
            <person name="Gamas P."/>
        </authorList>
    </citation>
    <scope>NUCLEOTIDE SEQUENCE [LARGE SCALE GENOMIC DNA]</scope>
    <source>
        <strain evidence="7">cv. Jemalong A17</strain>
    </source>
</reference>
<evidence type="ECO:0000313" key="3">
    <source>
        <dbReference type="EMBL" id="KEH19295.1"/>
    </source>
</evidence>
<dbReference type="Gramene" id="rna46732">
    <property type="protein sequence ID" value="RHN40569.1"/>
    <property type="gene ID" value="gene46732"/>
</dbReference>
<dbReference type="Proteomes" id="UP000265566">
    <property type="component" value="Chromosome 8"/>
</dbReference>
<dbReference type="EnsemblPlants" id="KEH19295">
    <property type="protein sequence ID" value="KEH19295"/>
    <property type="gene ID" value="MTR_8g446520"/>
</dbReference>
<feature type="compositionally biased region" description="Basic and acidic residues" evidence="1">
    <location>
        <begin position="71"/>
        <end position="85"/>
    </location>
</feature>
<name>G8A2L6_MEDTR</name>
<dbReference type="PANTHER" id="PTHR34961:SF5">
    <property type="entry name" value="TRANSMEMBRANE PROTEIN"/>
    <property type="match status" value="1"/>
</dbReference>